<sequence>MSDYYVQQSSECDFLFKVLLIGNSGVGKSCMLMRFSENQFTNHFYNTIGVDFYFKLINQLSNCKQQTYIIPIFQWDTAGQDRFRTITSSYYRGAQGIIIVFDVTDRESFNQIRQWMQEIDKFAAESVNKILVGNKIDSSQRRVSTDEAEALAKSFNISYIETSAKTNINIENCFSLITRQIIQRVGKPNQNQKSKVGMKLQQNSPQQQQKQNKKGVEQDSQCCMP</sequence>
<evidence type="ECO:0000256" key="2">
    <source>
        <dbReference type="ARBA" id="ARBA00022741"/>
    </source>
</evidence>
<keyword evidence="5" id="KW-0449">Lipoprotein</keyword>
<feature type="compositionally biased region" description="Low complexity" evidence="10">
    <location>
        <begin position="199"/>
        <end position="210"/>
    </location>
</feature>
<gene>
    <name evidence="11" type="ORF">PPRIM_AZ9-3.1.T0310100</name>
</gene>
<evidence type="ECO:0000313" key="11">
    <source>
        <dbReference type="EMBL" id="CAD8061023.1"/>
    </source>
</evidence>
<keyword evidence="3" id="KW-0813">Transport</keyword>
<proteinExistence type="inferred from homology"/>
<protein>
    <recommendedName>
        <fullName evidence="8">Ras-related protein Rab-1</fullName>
    </recommendedName>
    <alternativeName>
        <fullName evidence="9">Small GTP-binding protein rab1</fullName>
    </alternativeName>
</protein>
<dbReference type="FunFam" id="3.40.50.300:FF:001018">
    <property type="entry name" value="Rab family GTPase"/>
    <property type="match status" value="1"/>
</dbReference>
<dbReference type="SMART" id="SM00175">
    <property type="entry name" value="RAB"/>
    <property type="match status" value="1"/>
</dbReference>
<evidence type="ECO:0000313" key="12">
    <source>
        <dbReference type="Proteomes" id="UP000688137"/>
    </source>
</evidence>
<dbReference type="PROSITE" id="PS51419">
    <property type="entry name" value="RAB"/>
    <property type="match status" value="1"/>
</dbReference>
<evidence type="ECO:0000256" key="9">
    <source>
        <dbReference type="ARBA" id="ARBA00081865"/>
    </source>
</evidence>
<evidence type="ECO:0000256" key="8">
    <source>
        <dbReference type="ARBA" id="ARBA00067099"/>
    </source>
</evidence>
<comment type="function">
    <text evidence="7">Protein transport. Probably involved in vesicular traffic from ER to Golgi.</text>
</comment>
<dbReference type="PROSITE" id="PS51420">
    <property type="entry name" value="RHO"/>
    <property type="match status" value="1"/>
</dbReference>
<dbReference type="SMART" id="SM00173">
    <property type="entry name" value="RAS"/>
    <property type="match status" value="1"/>
</dbReference>
<accession>A0A8S1L636</accession>
<dbReference type="AlphaFoldDB" id="A0A8S1L636"/>
<dbReference type="OMA" id="VEQDSQC"/>
<dbReference type="SMART" id="SM00174">
    <property type="entry name" value="RHO"/>
    <property type="match status" value="1"/>
</dbReference>
<comment type="caution">
    <text evidence="11">The sequence shown here is derived from an EMBL/GenBank/DDBJ whole genome shotgun (WGS) entry which is preliminary data.</text>
</comment>
<keyword evidence="2" id="KW-0547">Nucleotide-binding</keyword>
<dbReference type="InterPro" id="IPR001806">
    <property type="entry name" value="Small_GTPase"/>
</dbReference>
<name>A0A8S1L636_PARPR</name>
<evidence type="ECO:0000256" key="4">
    <source>
        <dbReference type="ARBA" id="ARBA00023134"/>
    </source>
</evidence>
<dbReference type="GO" id="GO:0015031">
    <property type="term" value="P:protein transport"/>
    <property type="evidence" value="ECO:0007669"/>
    <property type="project" value="UniProtKB-KW"/>
</dbReference>
<evidence type="ECO:0000256" key="5">
    <source>
        <dbReference type="ARBA" id="ARBA00023288"/>
    </source>
</evidence>
<dbReference type="GO" id="GO:0005525">
    <property type="term" value="F:GTP binding"/>
    <property type="evidence" value="ECO:0007669"/>
    <property type="project" value="UniProtKB-KW"/>
</dbReference>
<evidence type="ECO:0000256" key="3">
    <source>
        <dbReference type="ARBA" id="ARBA00022927"/>
    </source>
</evidence>
<reference evidence="11" key="1">
    <citation type="submission" date="2021-01" db="EMBL/GenBank/DDBJ databases">
        <authorList>
            <consortium name="Genoscope - CEA"/>
            <person name="William W."/>
        </authorList>
    </citation>
    <scope>NUCLEOTIDE SEQUENCE</scope>
</reference>
<keyword evidence="12" id="KW-1185">Reference proteome</keyword>
<organism evidence="11 12">
    <name type="scientific">Paramecium primaurelia</name>
    <dbReference type="NCBI Taxonomy" id="5886"/>
    <lineage>
        <taxon>Eukaryota</taxon>
        <taxon>Sar</taxon>
        <taxon>Alveolata</taxon>
        <taxon>Ciliophora</taxon>
        <taxon>Intramacronucleata</taxon>
        <taxon>Oligohymenophorea</taxon>
        <taxon>Peniculida</taxon>
        <taxon>Parameciidae</taxon>
        <taxon>Paramecium</taxon>
    </lineage>
</organism>
<dbReference type="InterPro" id="IPR005225">
    <property type="entry name" value="Small_GTP-bd"/>
</dbReference>
<dbReference type="EMBL" id="CAJJDM010000030">
    <property type="protein sequence ID" value="CAD8061023.1"/>
    <property type="molecule type" value="Genomic_DNA"/>
</dbReference>
<dbReference type="GO" id="GO:0003924">
    <property type="term" value="F:GTPase activity"/>
    <property type="evidence" value="ECO:0007669"/>
    <property type="project" value="InterPro"/>
</dbReference>
<keyword evidence="3" id="KW-0653">Protein transport</keyword>
<evidence type="ECO:0000256" key="1">
    <source>
        <dbReference type="ARBA" id="ARBA00006270"/>
    </source>
</evidence>
<evidence type="ECO:0000256" key="7">
    <source>
        <dbReference type="ARBA" id="ARBA00053444"/>
    </source>
</evidence>
<dbReference type="PROSITE" id="PS51421">
    <property type="entry name" value="RAS"/>
    <property type="match status" value="1"/>
</dbReference>
<evidence type="ECO:0000256" key="6">
    <source>
        <dbReference type="ARBA" id="ARBA00023289"/>
    </source>
</evidence>
<dbReference type="PANTHER" id="PTHR47980">
    <property type="entry name" value="LD44762P"/>
    <property type="match status" value="1"/>
</dbReference>
<evidence type="ECO:0000256" key="10">
    <source>
        <dbReference type="SAM" id="MobiDB-lite"/>
    </source>
</evidence>
<keyword evidence="6" id="KW-0636">Prenylation</keyword>
<dbReference type="Pfam" id="PF00071">
    <property type="entry name" value="Ras"/>
    <property type="match status" value="1"/>
</dbReference>
<comment type="similarity">
    <text evidence="1">Belongs to the small GTPase superfamily. Rab family.</text>
</comment>
<dbReference type="Proteomes" id="UP000688137">
    <property type="component" value="Unassembled WGS sequence"/>
</dbReference>
<dbReference type="InterPro" id="IPR050305">
    <property type="entry name" value="Small_GTPase_Rab"/>
</dbReference>
<dbReference type="NCBIfam" id="TIGR00231">
    <property type="entry name" value="small_GTP"/>
    <property type="match status" value="1"/>
</dbReference>
<keyword evidence="4" id="KW-0342">GTP-binding</keyword>
<dbReference type="SMART" id="SM00176">
    <property type="entry name" value="RAN"/>
    <property type="match status" value="1"/>
</dbReference>
<feature type="region of interest" description="Disordered" evidence="10">
    <location>
        <begin position="187"/>
        <end position="225"/>
    </location>
</feature>